<comment type="caution">
    <text evidence="1">The sequence shown here is derived from an EMBL/GenBank/DDBJ whole genome shotgun (WGS) entry which is preliminary data.</text>
</comment>
<dbReference type="Proteomes" id="UP001159363">
    <property type="component" value="Chromosome 10"/>
</dbReference>
<evidence type="ECO:0000313" key="1">
    <source>
        <dbReference type="EMBL" id="KAJ8872129.1"/>
    </source>
</evidence>
<evidence type="ECO:0008006" key="3">
    <source>
        <dbReference type="Google" id="ProtNLM"/>
    </source>
</evidence>
<gene>
    <name evidence="1" type="ORF">PR048_025731</name>
</gene>
<protein>
    <recommendedName>
        <fullName evidence="3">RsbT co-antagonist protein RsbRD N-terminal domain-containing protein</fullName>
    </recommendedName>
</protein>
<dbReference type="EMBL" id="JARBHB010000011">
    <property type="protein sequence ID" value="KAJ8872129.1"/>
    <property type="molecule type" value="Genomic_DNA"/>
</dbReference>
<organism evidence="1 2">
    <name type="scientific">Dryococelus australis</name>
    <dbReference type="NCBI Taxonomy" id="614101"/>
    <lineage>
        <taxon>Eukaryota</taxon>
        <taxon>Metazoa</taxon>
        <taxon>Ecdysozoa</taxon>
        <taxon>Arthropoda</taxon>
        <taxon>Hexapoda</taxon>
        <taxon>Insecta</taxon>
        <taxon>Pterygota</taxon>
        <taxon>Neoptera</taxon>
        <taxon>Polyneoptera</taxon>
        <taxon>Phasmatodea</taxon>
        <taxon>Verophasmatodea</taxon>
        <taxon>Anareolatae</taxon>
        <taxon>Phasmatidae</taxon>
        <taxon>Eurycanthinae</taxon>
        <taxon>Dryococelus</taxon>
    </lineage>
</organism>
<sequence>MALPIKEVRTLDEWLKIIEEVERNACKKHVHAVRHLSLPLGRSIQTVDALCEATQAAENSSEDEKEDASAEQAEKIITFYEAYSALETIKPFFHTRNTSEHDQDTLLRMEAMLLHSRIDAKQTIVKDFF</sequence>
<reference evidence="1 2" key="1">
    <citation type="submission" date="2023-02" db="EMBL/GenBank/DDBJ databases">
        <title>LHISI_Scaffold_Assembly.</title>
        <authorList>
            <person name="Stuart O.P."/>
            <person name="Cleave R."/>
            <person name="Magrath M.J.L."/>
            <person name="Mikheyev A.S."/>
        </authorList>
    </citation>
    <scope>NUCLEOTIDE SEQUENCE [LARGE SCALE GENOMIC DNA]</scope>
    <source>
        <strain evidence="1">Daus_M_001</strain>
        <tissue evidence="1">Leg muscle</tissue>
    </source>
</reference>
<evidence type="ECO:0000313" key="2">
    <source>
        <dbReference type="Proteomes" id="UP001159363"/>
    </source>
</evidence>
<keyword evidence="2" id="KW-1185">Reference proteome</keyword>
<proteinExistence type="predicted"/>
<accession>A0ABQ9GJD1</accession>
<name>A0ABQ9GJD1_9NEOP</name>